<accession>A0A1M6QCU4</accession>
<sequence length="228" mass="26296">MHIKKTFIIGSMLLVFAAFTSFTACSNGQSNDNVISNEKIQDNIDNSNKKDEIKYNKPRSEINADMSVDLDNNEEIKKIACQLFYKYYGLKIPSDKTSKFEINRIVDHGISIINLSFMGAIDEEDHYLSMVINKDKKLMERIDATNYNKAEREEKIDSSKAEKIAEEYLLLVEKDKFHEVGTIKIVENTRDGYKIIFMKKDHEEDAISVSVNPYTAEVTSFLTHWINE</sequence>
<dbReference type="EMBL" id="FRAD01000016">
    <property type="protein sequence ID" value="SHK17996.1"/>
    <property type="molecule type" value="Genomic_DNA"/>
</dbReference>
<feature type="signal peptide" evidence="1">
    <location>
        <begin position="1"/>
        <end position="26"/>
    </location>
</feature>
<proteinExistence type="predicted"/>
<keyword evidence="1" id="KW-0732">Signal</keyword>
<evidence type="ECO:0000256" key="1">
    <source>
        <dbReference type="SAM" id="SignalP"/>
    </source>
</evidence>
<evidence type="ECO:0000313" key="3">
    <source>
        <dbReference type="Proteomes" id="UP000183952"/>
    </source>
</evidence>
<evidence type="ECO:0008006" key="4">
    <source>
        <dbReference type="Google" id="ProtNLM"/>
    </source>
</evidence>
<dbReference type="OrthoDB" id="1955469at2"/>
<feature type="chain" id="PRO_5039539532" description="Peptidase propeptide and YPEB domain-containing protein" evidence="1">
    <location>
        <begin position="27"/>
        <end position="228"/>
    </location>
</feature>
<keyword evidence="3" id="KW-1185">Reference proteome</keyword>
<evidence type="ECO:0000313" key="2">
    <source>
        <dbReference type="EMBL" id="SHK17996.1"/>
    </source>
</evidence>
<organism evidence="2 3">
    <name type="scientific">Hathewaya proteolytica DSM 3090</name>
    <dbReference type="NCBI Taxonomy" id="1121331"/>
    <lineage>
        <taxon>Bacteria</taxon>
        <taxon>Bacillati</taxon>
        <taxon>Bacillota</taxon>
        <taxon>Clostridia</taxon>
        <taxon>Eubacteriales</taxon>
        <taxon>Clostridiaceae</taxon>
        <taxon>Hathewaya</taxon>
    </lineage>
</organism>
<dbReference type="STRING" id="1121331.SAMN02745248_01972"/>
<gene>
    <name evidence="2" type="ORF">SAMN02745248_01972</name>
</gene>
<reference evidence="2 3" key="1">
    <citation type="submission" date="2016-11" db="EMBL/GenBank/DDBJ databases">
        <authorList>
            <person name="Jaros S."/>
            <person name="Januszkiewicz K."/>
            <person name="Wedrychowicz H."/>
        </authorList>
    </citation>
    <scope>NUCLEOTIDE SEQUENCE [LARGE SCALE GENOMIC DNA]</scope>
    <source>
        <strain evidence="2 3">DSM 3090</strain>
    </source>
</reference>
<name>A0A1M6QCU4_9CLOT</name>
<dbReference type="AlphaFoldDB" id="A0A1M6QCU4"/>
<protein>
    <recommendedName>
        <fullName evidence="4">Peptidase propeptide and YPEB domain-containing protein</fullName>
    </recommendedName>
</protein>
<dbReference type="RefSeq" id="WP_072903923.1">
    <property type="nucleotide sequence ID" value="NZ_FRAD01000016.1"/>
</dbReference>
<dbReference type="Proteomes" id="UP000183952">
    <property type="component" value="Unassembled WGS sequence"/>
</dbReference>
<dbReference type="PROSITE" id="PS51257">
    <property type="entry name" value="PROKAR_LIPOPROTEIN"/>
    <property type="match status" value="1"/>
</dbReference>